<name>A0ABY6BEI5_9GAMM</name>
<dbReference type="PANTHER" id="PTHR43674:SF2">
    <property type="entry name" value="BETA-UREIDOPROPIONASE"/>
    <property type="match status" value="1"/>
</dbReference>
<reference evidence="3" key="1">
    <citation type="submission" date="2022-09" db="EMBL/GenBank/DDBJ databases">
        <title>Tahibacter sp. nov., isolated from a fresh water.</title>
        <authorList>
            <person name="Baek J.H."/>
            <person name="Lee J.K."/>
            <person name="Kim J.M."/>
            <person name="Jeon C.O."/>
        </authorList>
    </citation>
    <scope>NUCLEOTIDE SEQUENCE</scope>
    <source>
        <strain evidence="3">W38</strain>
    </source>
</reference>
<dbReference type="EMBL" id="CP104694">
    <property type="protein sequence ID" value="UXI68264.1"/>
    <property type="molecule type" value="Genomic_DNA"/>
</dbReference>
<dbReference type="InterPro" id="IPR036526">
    <property type="entry name" value="C-N_Hydrolase_sf"/>
</dbReference>
<dbReference type="Gene3D" id="3.60.110.10">
    <property type="entry name" value="Carbon-nitrogen hydrolase"/>
    <property type="match status" value="1"/>
</dbReference>
<protein>
    <recommendedName>
        <fullName evidence="2">CN hydrolase domain-containing protein</fullName>
    </recommendedName>
</protein>
<evidence type="ECO:0000259" key="2">
    <source>
        <dbReference type="PROSITE" id="PS50263"/>
    </source>
</evidence>
<keyword evidence="1" id="KW-0378">Hydrolase</keyword>
<sequence>MTQIVKCGLIQTSLACSVDEPLETIRSANLEKVMVYLDQAGREGVQILCLQEVCTAPYFCAEQDTRWYGFVERIPDGPTVRLMQEQARRHRMVIVLPLYEEDVTGIYYNTAAVIDADGTYLGKYRKNHIPHCAPGFWEKFYFRPGNLGYPVFATAYAKVGVYICYDRHFPEGARALGLAGAEIVFNPSATVAGLSEHLWKLEQPAHAVANAYFVGAINRVGVEAPWNIGQFYGQSYFCDPRGQFLAMGSRDNSELVTAELDLAMIRQVRNVWQFYRDRRPDTYALLVQP</sequence>
<dbReference type="RefSeq" id="WP_261695224.1">
    <property type="nucleotide sequence ID" value="NZ_CP104694.1"/>
</dbReference>
<dbReference type="Pfam" id="PF00795">
    <property type="entry name" value="CN_hydrolase"/>
    <property type="match status" value="1"/>
</dbReference>
<evidence type="ECO:0000313" key="4">
    <source>
        <dbReference type="Proteomes" id="UP001064632"/>
    </source>
</evidence>
<proteinExistence type="predicted"/>
<organism evidence="3 4">
    <name type="scientific">Tahibacter amnicola</name>
    <dbReference type="NCBI Taxonomy" id="2976241"/>
    <lineage>
        <taxon>Bacteria</taxon>
        <taxon>Pseudomonadati</taxon>
        <taxon>Pseudomonadota</taxon>
        <taxon>Gammaproteobacteria</taxon>
        <taxon>Lysobacterales</taxon>
        <taxon>Rhodanobacteraceae</taxon>
        <taxon>Tahibacter</taxon>
    </lineage>
</organism>
<gene>
    <name evidence="3" type="ORF">N4264_01035</name>
</gene>
<accession>A0ABY6BEI5</accession>
<evidence type="ECO:0000313" key="3">
    <source>
        <dbReference type="EMBL" id="UXI68264.1"/>
    </source>
</evidence>
<evidence type="ECO:0000256" key="1">
    <source>
        <dbReference type="ARBA" id="ARBA00022801"/>
    </source>
</evidence>
<dbReference type="PANTHER" id="PTHR43674">
    <property type="entry name" value="NITRILASE C965.09-RELATED"/>
    <property type="match status" value="1"/>
</dbReference>
<dbReference type="InterPro" id="IPR003010">
    <property type="entry name" value="C-N_Hydrolase"/>
</dbReference>
<keyword evidence="4" id="KW-1185">Reference proteome</keyword>
<dbReference type="SUPFAM" id="SSF56317">
    <property type="entry name" value="Carbon-nitrogen hydrolase"/>
    <property type="match status" value="1"/>
</dbReference>
<dbReference type="InterPro" id="IPR050345">
    <property type="entry name" value="Aliph_Amidase/BUP"/>
</dbReference>
<dbReference type="Proteomes" id="UP001064632">
    <property type="component" value="Chromosome"/>
</dbReference>
<dbReference type="PROSITE" id="PS50263">
    <property type="entry name" value="CN_HYDROLASE"/>
    <property type="match status" value="1"/>
</dbReference>
<feature type="domain" description="CN hydrolase" evidence="2">
    <location>
        <begin position="10"/>
        <end position="262"/>
    </location>
</feature>